<dbReference type="GO" id="GO:0046933">
    <property type="term" value="F:proton-transporting ATP synthase activity, rotational mechanism"/>
    <property type="evidence" value="ECO:0007669"/>
    <property type="project" value="InterPro"/>
</dbReference>
<keyword evidence="7" id="KW-0472">Membrane</keyword>
<comment type="caution">
    <text evidence="11">The sequence shown here is derived from an EMBL/GenBank/DDBJ whole genome shotgun (WGS) entry which is preliminary data.</text>
</comment>
<reference evidence="11 12" key="1">
    <citation type="journal article" date="2016" name="Nat. Commun.">
        <title>Thousands of microbial genomes shed light on interconnected biogeochemical processes in an aquifer system.</title>
        <authorList>
            <person name="Anantharaman K."/>
            <person name="Brown C.T."/>
            <person name="Hug L.A."/>
            <person name="Sharon I."/>
            <person name="Castelle C.J."/>
            <person name="Probst A.J."/>
            <person name="Thomas B.C."/>
            <person name="Singh A."/>
            <person name="Wilkins M.J."/>
            <person name="Karaoz U."/>
            <person name="Brodie E.L."/>
            <person name="Williams K.H."/>
            <person name="Hubbard S.S."/>
            <person name="Banfield J.F."/>
        </authorList>
    </citation>
    <scope>NUCLEOTIDE SEQUENCE [LARGE SCALE GENOMIC DNA]</scope>
</reference>
<keyword evidence="8" id="KW-0139">CF(1)</keyword>
<dbReference type="GO" id="GO:0045259">
    <property type="term" value="C:proton-transporting ATP synthase complex"/>
    <property type="evidence" value="ECO:0007669"/>
    <property type="project" value="UniProtKB-KW"/>
</dbReference>
<accession>A0A1F4ZSC2</accession>
<evidence type="ECO:0000256" key="2">
    <source>
        <dbReference type="ARBA" id="ARBA00004170"/>
    </source>
</evidence>
<evidence type="ECO:0000256" key="8">
    <source>
        <dbReference type="ARBA" id="ARBA00023196"/>
    </source>
</evidence>
<evidence type="ECO:0000256" key="3">
    <source>
        <dbReference type="ARBA" id="ARBA00007681"/>
    </source>
</evidence>
<evidence type="ECO:0000256" key="5">
    <source>
        <dbReference type="ARBA" id="ARBA00022781"/>
    </source>
</evidence>
<evidence type="ECO:0000256" key="7">
    <source>
        <dbReference type="ARBA" id="ARBA00023136"/>
    </source>
</evidence>
<evidence type="ECO:0008006" key="13">
    <source>
        <dbReference type="Google" id="ProtNLM"/>
    </source>
</evidence>
<comment type="subcellular location">
    <subcellularLocation>
        <location evidence="2">Membrane</location>
        <topology evidence="2">Peripheral membrane protein</topology>
    </subcellularLocation>
</comment>
<dbReference type="Gene3D" id="3.40.1380.10">
    <property type="match status" value="1"/>
</dbReference>
<comment type="similarity">
    <text evidence="3">Belongs to the ATPase gamma chain family.</text>
</comment>
<dbReference type="EMBL" id="MEXR01000038">
    <property type="protein sequence ID" value="OGD09150.1"/>
    <property type="molecule type" value="Genomic_DNA"/>
</dbReference>
<keyword evidence="9" id="KW-0066">ATP synthesis</keyword>
<gene>
    <name evidence="11" type="ORF">A2397_01640</name>
</gene>
<evidence type="ECO:0000313" key="11">
    <source>
        <dbReference type="EMBL" id="OGD09150.1"/>
    </source>
</evidence>
<evidence type="ECO:0000256" key="4">
    <source>
        <dbReference type="ARBA" id="ARBA00022448"/>
    </source>
</evidence>
<evidence type="ECO:0000256" key="6">
    <source>
        <dbReference type="ARBA" id="ARBA00023065"/>
    </source>
</evidence>
<protein>
    <recommendedName>
        <fullName evidence="13">F0F1 ATP synthase subunit gamma</fullName>
    </recommendedName>
</protein>
<evidence type="ECO:0000256" key="1">
    <source>
        <dbReference type="ARBA" id="ARBA00003456"/>
    </source>
</evidence>
<feature type="coiled-coil region" evidence="10">
    <location>
        <begin position="244"/>
        <end position="271"/>
    </location>
</feature>
<sequence>MIQGKVILEELQALNSLKELAQSYEEIAVVRMQKIKDSVIHTRDFLSDLSDVFVDLKASYLREFKDLLSRRKVGNQTLLPSLQKTGKTLLVYLSSNGKLYGSVTQKTYRLFIDDIRRNKLGESDLLIIGRAGKEMFENAQTGKQFEYFEMPDTNVEIEHIRQLIKRFLQYEKVYVYYGKFNNVVRQNPIATSITGEDIFETEIASPTRREDRFIFEPSLERLFNFFESQIMANLFSQTLLENQLARHASRVNAMEEALIHIEEEGKKLLRQKTRFKHMLQNRKQLETVSGSVLWG</sequence>
<evidence type="ECO:0000313" key="12">
    <source>
        <dbReference type="Proteomes" id="UP000176424"/>
    </source>
</evidence>
<keyword evidence="10" id="KW-0175">Coiled coil</keyword>
<name>A0A1F4ZSC2_9BACT</name>
<dbReference type="InterPro" id="IPR000131">
    <property type="entry name" value="ATP_synth_F1_gsu"/>
</dbReference>
<dbReference type="Pfam" id="PF00231">
    <property type="entry name" value="ATP-synt"/>
    <property type="match status" value="1"/>
</dbReference>
<dbReference type="Proteomes" id="UP000176424">
    <property type="component" value="Unassembled WGS sequence"/>
</dbReference>
<dbReference type="InterPro" id="IPR035968">
    <property type="entry name" value="ATP_synth_F1_ATPase_gsu"/>
</dbReference>
<evidence type="ECO:0000256" key="9">
    <source>
        <dbReference type="ARBA" id="ARBA00023310"/>
    </source>
</evidence>
<organism evidence="11 12">
    <name type="scientific">Candidatus Amesbacteria bacterium RIFOXYB1_FULL_44_23</name>
    <dbReference type="NCBI Taxonomy" id="1797263"/>
    <lineage>
        <taxon>Bacteria</taxon>
        <taxon>Candidatus Amesiibacteriota</taxon>
    </lineage>
</organism>
<keyword evidence="4" id="KW-0813">Transport</keyword>
<keyword evidence="6" id="KW-0406">Ion transport</keyword>
<dbReference type="AlphaFoldDB" id="A0A1F4ZSC2"/>
<dbReference type="STRING" id="1797263.A2397_01640"/>
<dbReference type="PRINTS" id="PR00126">
    <property type="entry name" value="ATPASEGAMMA"/>
</dbReference>
<comment type="function">
    <text evidence="1">Produces ATP from ADP in the presence of a proton gradient across the membrane. The gamma chain is believed to be important in regulating ATPase activity and the flow of protons through the CF(0) complex.</text>
</comment>
<keyword evidence="5" id="KW-0375">Hydrogen ion transport</keyword>
<evidence type="ECO:0000256" key="10">
    <source>
        <dbReference type="SAM" id="Coils"/>
    </source>
</evidence>
<dbReference type="SUPFAM" id="SSF52943">
    <property type="entry name" value="ATP synthase (F1-ATPase), gamma subunit"/>
    <property type="match status" value="1"/>
</dbReference>
<proteinExistence type="inferred from homology"/>